<dbReference type="Proteomes" id="UP000193355">
    <property type="component" value="Unassembled WGS sequence"/>
</dbReference>
<evidence type="ECO:0000256" key="4">
    <source>
        <dbReference type="ARBA" id="ARBA00022475"/>
    </source>
</evidence>
<dbReference type="SUPFAM" id="SSF55781">
    <property type="entry name" value="GAF domain-like"/>
    <property type="match status" value="1"/>
</dbReference>
<dbReference type="InterPro" id="IPR005467">
    <property type="entry name" value="His_kinase_dom"/>
</dbReference>
<dbReference type="Gene3D" id="3.30.450.40">
    <property type="match status" value="1"/>
</dbReference>
<dbReference type="PROSITE" id="PS50110">
    <property type="entry name" value="RESPONSE_REGULATORY"/>
    <property type="match status" value="1"/>
</dbReference>
<keyword evidence="5 15" id="KW-0597">Phosphoprotein</keyword>
<evidence type="ECO:0000313" key="21">
    <source>
        <dbReference type="Proteomes" id="UP000193355"/>
    </source>
</evidence>
<dbReference type="SUPFAM" id="SSF47384">
    <property type="entry name" value="Homodimeric domain of signal transducing histidine kinase"/>
    <property type="match status" value="1"/>
</dbReference>
<dbReference type="CDD" id="cd00082">
    <property type="entry name" value="HisKA"/>
    <property type="match status" value="1"/>
</dbReference>
<dbReference type="InterPro" id="IPR004358">
    <property type="entry name" value="Sig_transdc_His_kin-like_C"/>
</dbReference>
<dbReference type="CDD" id="cd17546">
    <property type="entry name" value="REC_hyHK_CKI1_RcsC-like"/>
    <property type="match status" value="1"/>
</dbReference>
<keyword evidence="16" id="KW-0175">Coiled coil</keyword>
<dbReference type="Pfam" id="PF02518">
    <property type="entry name" value="HATPase_c"/>
    <property type="match status" value="1"/>
</dbReference>
<dbReference type="SMART" id="SM00387">
    <property type="entry name" value="HATPase_c"/>
    <property type="match status" value="1"/>
</dbReference>
<keyword evidence="9 20" id="KW-0418">Kinase</keyword>
<dbReference type="InterPro" id="IPR001789">
    <property type="entry name" value="Sig_transdc_resp-reg_receiver"/>
</dbReference>
<dbReference type="GO" id="GO:0000155">
    <property type="term" value="F:phosphorelay sensor kinase activity"/>
    <property type="evidence" value="ECO:0007669"/>
    <property type="project" value="InterPro"/>
</dbReference>
<dbReference type="Gene3D" id="1.10.287.130">
    <property type="match status" value="1"/>
</dbReference>
<evidence type="ECO:0000256" key="7">
    <source>
        <dbReference type="ARBA" id="ARBA00022692"/>
    </source>
</evidence>
<evidence type="ECO:0000256" key="1">
    <source>
        <dbReference type="ARBA" id="ARBA00000085"/>
    </source>
</evidence>
<dbReference type="PRINTS" id="PR00344">
    <property type="entry name" value="BCTRLSENSOR"/>
</dbReference>
<dbReference type="GO" id="GO:0005886">
    <property type="term" value="C:plasma membrane"/>
    <property type="evidence" value="ECO:0007669"/>
    <property type="project" value="UniProtKB-SubCell"/>
</dbReference>
<dbReference type="PANTHER" id="PTHR45339:SF1">
    <property type="entry name" value="HYBRID SIGNAL TRANSDUCTION HISTIDINE KINASE J"/>
    <property type="match status" value="1"/>
</dbReference>
<dbReference type="OrthoDB" id="1314at2"/>
<dbReference type="SUPFAM" id="SSF47226">
    <property type="entry name" value="Histidine-containing phosphotransfer domain, HPT domain"/>
    <property type="match status" value="1"/>
</dbReference>
<dbReference type="InterPro" id="IPR011006">
    <property type="entry name" value="CheY-like_superfamily"/>
</dbReference>
<dbReference type="EMBL" id="FXBB01000018">
    <property type="protein sequence ID" value="SMG33117.1"/>
    <property type="molecule type" value="Genomic_DNA"/>
</dbReference>
<keyword evidence="13" id="KW-0472">Membrane</keyword>
<dbReference type="SMART" id="SM00448">
    <property type="entry name" value="REC"/>
    <property type="match status" value="1"/>
</dbReference>
<dbReference type="CDD" id="cd16922">
    <property type="entry name" value="HATPase_EvgS-ArcB-TorS-like"/>
    <property type="match status" value="1"/>
</dbReference>
<dbReference type="Gene3D" id="3.40.50.2300">
    <property type="match status" value="1"/>
</dbReference>
<keyword evidence="8" id="KW-0547">Nucleotide-binding</keyword>
<proteinExistence type="predicted"/>
<keyword evidence="7" id="KW-0812">Transmembrane</keyword>
<evidence type="ECO:0000256" key="15">
    <source>
        <dbReference type="PROSITE-ProRule" id="PRU00169"/>
    </source>
</evidence>
<evidence type="ECO:0000313" key="20">
    <source>
        <dbReference type="EMBL" id="SMG33117.1"/>
    </source>
</evidence>
<evidence type="ECO:0000259" key="18">
    <source>
        <dbReference type="PROSITE" id="PS50110"/>
    </source>
</evidence>
<dbReference type="PANTHER" id="PTHR45339">
    <property type="entry name" value="HYBRID SIGNAL TRANSDUCTION HISTIDINE KINASE J"/>
    <property type="match status" value="1"/>
</dbReference>
<dbReference type="Pfam" id="PF01627">
    <property type="entry name" value="Hpt"/>
    <property type="match status" value="1"/>
</dbReference>
<evidence type="ECO:0000256" key="3">
    <source>
        <dbReference type="ARBA" id="ARBA00012438"/>
    </source>
</evidence>
<keyword evidence="4" id="KW-1003">Cell membrane</keyword>
<comment type="catalytic activity">
    <reaction evidence="1">
        <text>ATP + protein L-histidine = ADP + protein N-phospho-L-histidine.</text>
        <dbReference type="EC" id="2.7.13.3"/>
    </reaction>
</comment>
<dbReference type="SUPFAM" id="SSF52172">
    <property type="entry name" value="CheY-like"/>
    <property type="match status" value="1"/>
</dbReference>
<evidence type="ECO:0000256" key="12">
    <source>
        <dbReference type="ARBA" id="ARBA00023012"/>
    </source>
</evidence>
<accession>A0A1X7JXB6</accession>
<evidence type="ECO:0000256" key="11">
    <source>
        <dbReference type="ARBA" id="ARBA00022989"/>
    </source>
</evidence>
<dbReference type="FunFam" id="3.30.565.10:FF:000010">
    <property type="entry name" value="Sensor histidine kinase RcsC"/>
    <property type="match status" value="1"/>
</dbReference>
<dbReference type="SUPFAM" id="SSF55874">
    <property type="entry name" value="ATPase domain of HSP90 chaperone/DNA topoisomerase II/histidine kinase"/>
    <property type="match status" value="1"/>
</dbReference>
<dbReference type="InterPro" id="IPR036097">
    <property type="entry name" value="HisK_dim/P_sf"/>
</dbReference>
<dbReference type="FunFam" id="1.10.287.130:FF:000001">
    <property type="entry name" value="Two-component sensor histidine kinase"/>
    <property type="match status" value="1"/>
</dbReference>
<evidence type="ECO:0000259" key="17">
    <source>
        <dbReference type="PROSITE" id="PS50109"/>
    </source>
</evidence>
<organism evidence="20 21">
    <name type="scientific">Dethiosulfovibrio salsuginis</name>
    <dbReference type="NCBI Taxonomy" id="561720"/>
    <lineage>
        <taxon>Bacteria</taxon>
        <taxon>Thermotogati</taxon>
        <taxon>Synergistota</taxon>
        <taxon>Synergistia</taxon>
        <taxon>Synergistales</taxon>
        <taxon>Dethiosulfovibrionaceae</taxon>
        <taxon>Dethiosulfovibrio</taxon>
    </lineage>
</organism>
<dbReference type="InterPro" id="IPR036890">
    <property type="entry name" value="HATPase_C_sf"/>
</dbReference>
<protein>
    <recommendedName>
        <fullName evidence="3">histidine kinase</fullName>
        <ecNumber evidence="3">2.7.13.3</ecNumber>
    </recommendedName>
</protein>
<evidence type="ECO:0000256" key="9">
    <source>
        <dbReference type="ARBA" id="ARBA00022777"/>
    </source>
</evidence>
<dbReference type="PROSITE" id="PS50894">
    <property type="entry name" value="HPT"/>
    <property type="match status" value="1"/>
</dbReference>
<dbReference type="CDD" id="cd00088">
    <property type="entry name" value="HPT"/>
    <property type="match status" value="1"/>
</dbReference>
<feature type="coiled-coil region" evidence="16">
    <location>
        <begin position="1"/>
        <end position="35"/>
    </location>
</feature>
<feature type="modified residue" description="4-aspartylphosphate" evidence="15">
    <location>
        <position position="502"/>
    </location>
</feature>
<dbReference type="InterPro" id="IPR003594">
    <property type="entry name" value="HATPase_dom"/>
</dbReference>
<keyword evidence="6" id="KW-0808">Transferase</keyword>
<dbReference type="InterPro" id="IPR029016">
    <property type="entry name" value="GAF-like_dom_sf"/>
</dbReference>
<dbReference type="SMART" id="SM00388">
    <property type="entry name" value="HisKA"/>
    <property type="match status" value="1"/>
</dbReference>
<dbReference type="InterPro" id="IPR008207">
    <property type="entry name" value="Sig_transdc_His_kin_Hpt_dom"/>
</dbReference>
<evidence type="ECO:0000256" key="6">
    <source>
        <dbReference type="ARBA" id="ARBA00022679"/>
    </source>
</evidence>
<feature type="domain" description="Response regulatory" evidence="18">
    <location>
        <begin position="453"/>
        <end position="572"/>
    </location>
</feature>
<dbReference type="InterPro" id="IPR003661">
    <property type="entry name" value="HisK_dim/P_dom"/>
</dbReference>
<dbReference type="Gene3D" id="1.20.120.160">
    <property type="entry name" value="HPT domain"/>
    <property type="match status" value="1"/>
</dbReference>
<dbReference type="AlphaFoldDB" id="A0A1X7JXB6"/>
<evidence type="ECO:0000256" key="2">
    <source>
        <dbReference type="ARBA" id="ARBA00004651"/>
    </source>
</evidence>
<dbReference type="Pfam" id="PF00072">
    <property type="entry name" value="Response_reg"/>
    <property type="match status" value="1"/>
</dbReference>
<evidence type="ECO:0000259" key="19">
    <source>
        <dbReference type="PROSITE" id="PS50894"/>
    </source>
</evidence>
<feature type="coiled-coil region" evidence="16">
    <location>
        <begin position="178"/>
        <end position="215"/>
    </location>
</feature>
<keyword evidence="21" id="KW-1185">Reference proteome</keyword>
<feature type="domain" description="Histidine kinase" evidence="17">
    <location>
        <begin position="215"/>
        <end position="434"/>
    </location>
</feature>
<name>A0A1X7JXB6_9BACT</name>
<dbReference type="PROSITE" id="PS50109">
    <property type="entry name" value="HIS_KIN"/>
    <property type="match status" value="1"/>
</dbReference>
<feature type="modified residue" description="Phosphohistidine" evidence="14">
    <location>
        <position position="636"/>
    </location>
</feature>
<keyword evidence="10" id="KW-0067">ATP-binding</keyword>
<dbReference type="EC" id="2.7.13.3" evidence="3"/>
<evidence type="ECO:0000256" key="14">
    <source>
        <dbReference type="PROSITE-ProRule" id="PRU00110"/>
    </source>
</evidence>
<evidence type="ECO:0000256" key="10">
    <source>
        <dbReference type="ARBA" id="ARBA00022840"/>
    </source>
</evidence>
<reference evidence="21" key="1">
    <citation type="submission" date="2017-04" db="EMBL/GenBank/DDBJ databases">
        <authorList>
            <person name="Varghese N."/>
            <person name="Submissions S."/>
        </authorList>
    </citation>
    <scope>NUCLEOTIDE SEQUENCE [LARGE SCALE GENOMIC DNA]</scope>
    <source>
        <strain evidence="21">USBA 82</strain>
    </source>
</reference>
<sequence length="701" mass="77129">MDKSERKIAQLELKIAEMTRDRERARRVLDDAVDALSLTASLRESEDISPILEQAGSRVRSLLNVREMAFFLLSEDGLDFYCAWEDPPGISFDLDGEKDLLVDDGTIAWALSRNRSIIVTSSKGDPLFVHSLMSQDEPIGVMMALMEGDPDRIMDISLAFITVILSSTAGIIKNSRLYRVINDLNRELRGKVNRLEESERELARANQAKDRFLANVSHEIRTPLNAILGTAVISKGKSPEEVDRALEVIRKEGSALLRLINDLLDLSKIDSGHMDLEEVPFDLSEIVAELEEIYRSVVKAKAIDLSVSMVPEGPVWITGDPVRLRQVMVNLLDNGIKFTHNGSVSLDVRCFKEGNTWDIDFVVSDTGIGISREGQSRLFNSFSQADSSTSRKYGGTGLGLAISQRIVQSMGGIIEIDSHTGEGTTFQFALSFEGCDPPVALPQTAPPPQLPMRILLVEDNETNRTVAEAMLAKLGHAVRSVPSGRDGLKALTEGHFDLVFMDIHMPGMDGLETTALIRERSSSVTDRSVPVVALTANVMRGDREKYISQGMDGYLPKPIMPDELRQVLSGFSPRKKAEGGRSFVLDLKELYHRMGGDQQLVDRVLDTFIADLPEIEASLRDGLASKDLKRIRLQGHTLKGASAGVGANGLKIVGYRLQRAAENGDWGMLGVLLEDLKFELSELNSYLEEVGIGEGSHSGGR</sequence>
<dbReference type="GO" id="GO:0005524">
    <property type="term" value="F:ATP binding"/>
    <property type="evidence" value="ECO:0007669"/>
    <property type="project" value="UniProtKB-KW"/>
</dbReference>
<evidence type="ECO:0000256" key="8">
    <source>
        <dbReference type="ARBA" id="ARBA00022741"/>
    </source>
</evidence>
<evidence type="ECO:0000256" key="16">
    <source>
        <dbReference type="SAM" id="Coils"/>
    </source>
</evidence>
<dbReference type="STRING" id="561720.SAMN06275492_11814"/>
<gene>
    <name evidence="20" type="ORF">SAMN06275492_11814</name>
</gene>
<evidence type="ECO:0000256" key="5">
    <source>
        <dbReference type="ARBA" id="ARBA00022553"/>
    </source>
</evidence>
<dbReference type="InterPro" id="IPR036641">
    <property type="entry name" value="HPT_dom_sf"/>
</dbReference>
<keyword evidence="11" id="KW-1133">Transmembrane helix</keyword>
<comment type="subcellular location">
    <subcellularLocation>
        <location evidence="2">Cell membrane</location>
        <topology evidence="2">Multi-pass membrane protein</topology>
    </subcellularLocation>
</comment>
<dbReference type="Pfam" id="PF00512">
    <property type="entry name" value="HisKA"/>
    <property type="match status" value="1"/>
</dbReference>
<dbReference type="RefSeq" id="WP_159448282.1">
    <property type="nucleotide sequence ID" value="NZ_FXBB01000018.1"/>
</dbReference>
<evidence type="ECO:0000256" key="13">
    <source>
        <dbReference type="ARBA" id="ARBA00023136"/>
    </source>
</evidence>
<dbReference type="Gene3D" id="3.30.565.10">
    <property type="entry name" value="Histidine kinase-like ATPase, C-terminal domain"/>
    <property type="match status" value="1"/>
</dbReference>
<keyword evidence="12" id="KW-0902">Two-component regulatory system</keyword>
<feature type="domain" description="HPt" evidence="19">
    <location>
        <begin position="597"/>
        <end position="690"/>
    </location>
</feature>